<gene>
    <name evidence="2" type="ORF">DFR59_105139</name>
</gene>
<reference evidence="2 3" key="1">
    <citation type="submission" date="2018-07" db="EMBL/GenBank/DDBJ databases">
        <title>Genomic Encyclopedia of Type Strains, Phase IV (KMG-IV): sequencing the most valuable type-strain genomes for metagenomic binning, comparative biology and taxonomic classification.</title>
        <authorList>
            <person name="Goeker M."/>
        </authorList>
    </citation>
    <scope>NUCLEOTIDE SEQUENCE [LARGE SCALE GENOMIC DNA]</scope>
    <source>
        <strain evidence="2 3">DSM 25281</strain>
    </source>
</reference>
<accession>A0A370GER2</accession>
<evidence type="ECO:0000256" key="1">
    <source>
        <dbReference type="SAM" id="MobiDB-lite"/>
    </source>
</evidence>
<sequence length="57" mass="6400">MNKENSPKYTSAGTDIDEVKRQDANSGLTYNQVKKLIADTVSGHEVQNFNAQRTEQE</sequence>
<dbReference type="AlphaFoldDB" id="A0A370GER2"/>
<dbReference type="RefSeq" id="WP_170137276.1">
    <property type="nucleotide sequence ID" value="NZ_QQAY01000005.1"/>
</dbReference>
<name>A0A370GER2_9BACI</name>
<evidence type="ECO:0000313" key="2">
    <source>
        <dbReference type="EMBL" id="RDI42298.1"/>
    </source>
</evidence>
<comment type="caution">
    <text evidence="2">The sequence shown here is derived from an EMBL/GenBank/DDBJ whole genome shotgun (WGS) entry which is preliminary data.</text>
</comment>
<protein>
    <submittedName>
        <fullName evidence="2">Uncharacterized protein</fullName>
    </submittedName>
</protein>
<proteinExistence type="predicted"/>
<evidence type="ECO:0000313" key="3">
    <source>
        <dbReference type="Proteomes" id="UP000255326"/>
    </source>
</evidence>
<keyword evidence="3" id="KW-1185">Reference proteome</keyword>
<organism evidence="2 3">
    <name type="scientific">Falsibacillus pallidus</name>
    <dbReference type="NCBI Taxonomy" id="493781"/>
    <lineage>
        <taxon>Bacteria</taxon>
        <taxon>Bacillati</taxon>
        <taxon>Bacillota</taxon>
        <taxon>Bacilli</taxon>
        <taxon>Bacillales</taxon>
        <taxon>Bacillaceae</taxon>
        <taxon>Falsibacillus</taxon>
    </lineage>
</organism>
<dbReference type="Proteomes" id="UP000255326">
    <property type="component" value="Unassembled WGS sequence"/>
</dbReference>
<feature type="region of interest" description="Disordered" evidence="1">
    <location>
        <begin position="1"/>
        <end position="29"/>
    </location>
</feature>
<dbReference type="EMBL" id="QQAY01000005">
    <property type="protein sequence ID" value="RDI42298.1"/>
    <property type="molecule type" value="Genomic_DNA"/>
</dbReference>